<protein>
    <submittedName>
        <fullName evidence="2">Uncharacterized protein</fullName>
    </submittedName>
</protein>
<keyword evidence="3" id="KW-1185">Reference proteome</keyword>
<feature type="compositionally biased region" description="Acidic residues" evidence="1">
    <location>
        <begin position="178"/>
        <end position="204"/>
    </location>
</feature>
<feature type="region of interest" description="Disordered" evidence="1">
    <location>
        <begin position="143"/>
        <end position="220"/>
    </location>
</feature>
<evidence type="ECO:0000256" key="1">
    <source>
        <dbReference type="SAM" id="MobiDB-lite"/>
    </source>
</evidence>
<feature type="compositionally biased region" description="Basic and acidic residues" evidence="1">
    <location>
        <begin position="157"/>
        <end position="166"/>
    </location>
</feature>
<accession>A0AAD9CV00</accession>
<reference evidence="2" key="1">
    <citation type="submission" date="2023-02" db="EMBL/GenBank/DDBJ databases">
        <title>Identification and recombinant expression of a fungal hydrolase from Papiliotrema laurentii that hydrolyzes apple cutin and clears colloidal polyester polyurethane.</title>
        <authorList>
            <consortium name="DOE Joint Genome Institute"/>
            <person name="Roman V.A."/>
            <person name="Bojanowski C."/>
            <person name="Crable B.R."/>
            <person name="Wagner D.N."/>
            <person name="Hung C.S."/>
            <person name="Nadeau L.J."/>
            <person name="Schratz L."/>
            <person name="Haridas S."/>
            <person name="Pangilinan J."/>
            <person name="Lipzen A."/>
            <person name="Na H."/>
            <person name="Yan M."/>
            <person name="Ng V."/>
            <person name="Grigoriev I.V."/>
            <person name="Spatafora J.W."/>
            <person name="Barlow D."/>
            <person name="Biffinger J."/>
            <person name="Kelley-Loughnane N."/>
            <person name="Varaljay V.A."/>
            <person name="Crookes-Goodson W.J."/>
        </authorList>
    </citation>
    <scope>NUCLEOTIDE SEQUENCE</scope>
    <source>
        <strain evidence="2">5307AH</strain>
    </source>
</reference>
<feature type="region of interest" description="Disordered" evidence="1">
    <location>
        <begin position="41"/>
        <end position="130"/>
    </location>
</feature>
<proteinExistence type="predicted"/>
<feature type="compositionally biased region" description="Basic and acidic residues" evidence="1">
    <location>
        <begin position="78"/>
        <end position="94"/>
    </location>
</feature>
<feature type="compositionally biased region" description="Low complexity" evidence="1">
    <location>
        <begin position="57"/>
        <end position="68"/>
    </location>
</feature>
<sequence length="220" mass="23925">MILDNAAYPPLPALAPDTTTSFHPYPLHARSALHATLHPVQPRQPPITLRGVPPLASSSSSSSTSSRSPMAGLGSDPSKVKAERRSLRRAERRAIMGKRPAGTGLGREADELSDEEEALMQDKQDQTNMFGHRFLLPIGRRQTQMEMDNAPSPTPSDADHDRRQEDQGLVSPVHAHGEEDEPGGELDLDASIEDLDADVEDLDASMEGQSAAELEQHDEE</sequence>
<gene>
    <name evidence="2" type="ORF">DB88DRAFT_361596</name>
</gene>
<organism evidence="2 3">
    <name type="scientific">Papiliotrema laurentii</name>
    <name type="common">Cryptococcus laurentii</name>
    <dbReference type="NCBI Taxonomy" id="5418"/>
    <lineage>
        <taxon>Eukaryota</taxon>
        <taxon>Fungi</taxon>
        <taxon>Dikarya</taxon>
        <taxon>Basidiomycota</taxon>
        <taxon>Agaricomycotina</taxon>
        <taxon>Tremellomycetes</taxon>
        <taxon>Tremellales</taxon>
        <taxon>Rhynchogastremaceae</taxon>
        <taxon>Papiliotrema</taxon>
    </lineage>
</organism>
<dbReference type="Proteomes" id="UP001182556">
    <property type="component" value="Unassembled WGS sequence"/>
</dbReference>
<evidence type="ECO:0000313" key="2">
    <source>
        <dbReference type="EMBL" id="KAK1922607.1"/>
    </source>
</evidence>
<name>A0AAD9CV00_PAPLA</name>
<dbReference type="EMBL" id="JAODAN010000008">
    <property type="protein sequence ID" value="KAK1922607.1"/>
    <property type="molecule type" value="Genomic_DNA"/>
</dbReference>
<evidence type="ECO:0000313" key="3">
    <source>
        <dbReference type="Proteomes" id="UP001182556"/>
    </source>
</evidence>
<comment type="caution">
    <text evidence="2">The sequence shown here is derived from an EMBL/GenBank/DDBJ whole genome shotgun (WGS) entry which is preliminary data.</text>
</comment>
<dbReference type="AlphaFoldDB" id="A0AAD9CV00"/>